<evidence type="ECO:0000313" key="2">
    <source>
        <dbReference type="Ensembl" id="ENSELUP00000092870.1"/>
    </source>
</evidence>
<name>A0AAY5KX49_ESOLU</name>
<proteinExistence type="predicted"/>
<organism evidence="2 3">
    <name type="scientific">Esox lucius</name>
    <name type="common">Northern pike</name>
    <dbReference type="NCBI Taxonomy" id="8010"/>
    <lineage>
        <taxon>Eukaryota</taxon>
        <taxon>Metazoa</taxon>
        <taxon>Chordata</taxon>
        <taxon>Craniata</taxon>
        <taxon>Vertebrata</taxon>
        <taxon>Euteleostomi</taxon>
        <taxon>Actinopterygii</taxon>
        <taxon>Neopterygii</taxon>
        <taxon>Teleostei</taxon>
        <taxon>Protacanthopterygii</taxon>
        <taxon>Esociformes</taxon>
        <taxon>Esocidae</taxon>
        <taxon>Esox</taxon>
    </lineage>
</organism>
<dbReference type="InterPro" id="IPR020339">
    <property type="entry name" value="C20orf85-like"/>
</dbReference>
<feature type="region of interest" description="Disordered" evidence="1">
    <location>
        <begin position="37"/>
        <end position="60"/>
    </location>
</feature>
<dbReference type="Pfam" id="PF14945">
    <property type="entry name" value="LLC1"/>
    <property type="match status" value="1"/>
</dbReference>
<evidence type="ECO:0000313" key="3">
    <source>
        <dbReference type="Proteomes" id="UP000265140"/>
    </source>
</evidence>
<reference evidence="2" key="3">
    <citation type="submission" date="2025-09" db="UniProtKB">
        <authorList>
            <consortium name="Ensembl"/>
        </authorList>
    </citation>
    <scope>IDENTIFICATION</scope>
</reference>
<dbReference type="Ensembl" id="ENSELUT00000102517.1">
    <property type="protein sequence ID" value="ENSELUP00000092870.1"/>
    <property type="gene ID" value="ENSELUG00000044998.1"/>
</dbReference>
<protein>
    <submittedName>
        <fullName evidence="2">Uncharacterized protein</fullName>
    </submittedName>
</protein>
<reference evidence="2" key="2">
    <citation type="submission" date="2025-08" db="UniProtKB">
        <authorList>
            <consortium name="Ensembl"/>
        </authorList>
    </citation>
    <scope>IDENTIFICATION</scope>
</reference>
<keyword evidence="3" id="KW-1185">Reference proteome</keyword>
<dbReference type="PANTHER" id="PTHR31909:SF2">
    <property type="entry name" value="RIKEN CDNA 2410004P03 GENE"/>
    <property type="match status" value="1"/>
</dbReference>
<sequence length="154" mass="17599">MDKRAKNKRATSAGYRLPERSNITLISQSSASVCKQPLDRTLNTGGGKTQNLDSRDPVKQDQVWREAVRAERDGVKEWQKNWSFLKTYNQLGNYKAESPLPTYEAVFSDHLPNTTNQIFGSRVCMPLGRELMRMDKLLTGRYKKCKQGPDMQPC</sequence>
<dbReference type="GeneTree" id="ENSGT00940000154459"/>
<dbReference type="KEGG" id="els:105029944"/>
<accession>A0AAY5KX49</accession>
<reference evidence="2 3" key="1">
    <citation type="submission" date="2020-02" db="EMBL/GenBank/DDBJ databases">
        <title>Esox lucius (northern pike) genome, fEsoLuc1, primary haplotype.</title>
        <authorList>
            <person name="Myers G."/>
            <person name="Karagic N."/>
            <person name="Meyer A."/>
            <person name="Pippel M."/>
            <person name="Reichard M."/>
            <person name="Winkler S."/>
            <person name="Tracey A."/>
            <person name="Sims Y."/>
            <person name="Howe K."/>
            <person name="Rhie A."/>
            <person name="Formenti G."/>
            <person name="Durbin R."/>
            <person name="Fedrigo O."/>
            <person name="Jarvis E.D."/>
        </authorList>
    </citation>
    <scope>NUCLEOTIDE SEQUENCE [LARGE SCALE GENOMIC DNA]</scope>
</reference>
<evidence type="ECO:0000256" key="1">
    <source>
        <dbReference type="SAM" id="MobiDB-lite"/>
    </source>
</evidence>
<dbReference type="Proteomes" id="UP000265140">
    <property type="component" value="Chromosome 15"/>
</dbReference>
<dbReference type="GeneID" id="105029944"/>
<dbReference type="RefSeq" id="XP_010901832.1">
    <property type="nucleotide sequence ID" value="XM_010903530.3"/>
</dbReference>
<dbReference type="AlphaFoldDB" id="A0AAY5KX49"/>
<dbReference type="CTD" id="130813"/>
<dbReference type="PANTHER" id="PTHR31909">
    <property type="entry name" value="CHROMOSOME 20 ORF85 FAMILY MEMBER"/>
    <property type="match status" value="1"/>
</dbReference>